<dbReference type="GO" id="GO:0005635">
    <property type="term" value="C:nuclear envelope"/>
    <property type="evidence" value="ECO:0007669"/>
    <property type="project" value="TreeGrafter"/>
</dbReference>
<dbReference type="GO" id="GO:0031267">
    <property type="term" value="F:small GTPase binding"/>
    <property type="evidence" value="ECO:0007669"/>
    <property type="project" value="InterPro"/>
</dbReference>
<dbReference type="EMBL" id="JAZDWU010000005">
    <property type="protein sequence ID" value="KAL0002316.1"/>
    <property type="molecule type" value="Genomic_DNA"/>
</dbReference>
<dbReference type="GO" id="GO:0006611">
    <property type="term" value="P:protein export from nucleus"/>
    <property type="evidence" value="ECO:0007669"/>
    <property type="project" value="TreeGrafter"/>
</dbReference>
<dbReference type="GO" id="GO:0005049">
    <property type="term" value="F:nuclear export signal receptor activity"/>
    <property type="evidence" value="ECO:0007669"/>
    <property type="project" value="TreeGrafter"/>
</dbReference>
<dbReference type="InterPro" id="IPR016024">
    <property type="entry name" value="ARM-type_fold"/>
</dbReference>
<dbReference type="SMART" id="SM00913">
    <property type="entry name" value="IBN_N"/>
    <property type="match status" value="1"/>
</dbReference>
<comment type="subcellular location">
    <subcellularLocation>
        <location evidence="1">Nucleus</location>
    </subcellularLocation>
</comment>
<dbReference type="InterPro" id="IPR011989">
    <property type="entry name" value="ARM-like"/>
</dbReference>
<evidence type="ECO:0000256" key="1">
    <source>
        <dbReference type="ARBA" id="ARBA00004123"/>
    </source>
</evidence>
<comment type="caution">
    <text evidence="5">The sequence shown here is derived from an EMBL/GenBank/DDBJ whole genome shotgun (WGS) entry which is preliminary data.</text>
</comment>
<evidence type="ECO:0000313" key="6">
    <source>
        <dbReference type="Proteomes" id="UP001459277"/>
    </source>
</evidence>
<dbReference type="PROSITE" id="PS50166">
    <property type="entry name" value="IMPORTIN_B_NT"/>
    <property type="match status" value="1"/>
</dbReference>
<sequence length="149" mass="16727">MEWSPETLQFLSQYFLHTLSPAPELRRLAKSLLSKAADTPNYGLAVLRFVSEPSVDEQIRQAASVNFENHLSTRWTPASPDESNPLIPDFEKAEIKALIVRLMLSSTPKIQSQLSEALALIGKHDFPKSWLTLLPELIVELKKASQDSD</sequence>
<dbReference type="PANTHER" id="PTHR10997">
    <property type="entry name" value="IMPORTIN-7, 8, 11"/>
    <property type="match status" value="1"/>
</dbReference>
<proteinExistence type="predicted"/>
<dbReference type="PANTHER" id="PTHR10997:SF8">
    <property type="entry name" value="EXPORTIN-2"/>
    <property type="match status" value="1"/>
</dbReference>
<keyword evidence="2" id="KW-0813">Transport</keyword>
<protein>
    <recommendedName>
        <fullName evidence="4">Importin N-terminal domain-containing protein</fullName>
    </recommendedName>
</protein>
<dbReference type="Pfam" id="PF03810">
    <property type="entry name" value="IBN_N"/>
    <property type="match status" value="1"/>
</dbReference>
<gene>
    <name evidence="5" type="ORF">SO802_016097</name>
</gene>
<dbReference type="GO" id="GO:0006606">
    <property type="term" value="P:protein import into nucleus"/>
    <property type="evidence" value="ECO:0007669"/>
    <property type="project" value="TreeGrafter"/>
</dbReference>
<name>A0AAW2D0V8_9ROSI</name>
<dbReference type="Gene3D" id="1.25.10.10">
    <property type="entry name" value="Leucine-rich Repeat Variant"/>
    <property type="match status" value="1"/>
</dbReference>
<accession>A0AAW2D0V8</accession>
<dbReference type="GO" id="GO:0005829">
    <property type="term" value="C:cytosol"/>
    <property type="evidence" value="ECO:0007669"/>
    <property type="project" value="TreeGrafter"/>
</dbReference>
<dbReference type="InterPro" id="IPR001494">
    <property type="entry name" value="Importin-beta_N"/>
</dbReference>
<feature type="domain" description="Importin N-terminal" evidence="4">
    <location>
        <begin position="29"/>
        <end position="105"/>
    </location>
</feature>
<evidence type="ECO:0000313" key="5">
    <source>
        <dbReference type="EMBL" id="KAL0002316.1"/>
    </source>
</evidence>
<dbReference type="Proteomes" id="UP001459277">
    <property type="component" value="Unassembled WGS sequence"/>
</dbReference>
<reference evidence="5 6" key="1">
    <citation type="submission" date="2024-01" db="EMBL/GenBank/DDBJ databases">
        <title>A telomere-to-telomere, gap-free genome of sweet tea (Lithocarpus litseifolius).</title>
        <authorList>
            <person name="Zhou J."/>
        </authorList>
    </citation>
    <scope>NUCLEOTIDE SEQUENCE [LARGE SCALE GENOMIC DNA]</scope>
    <source>
        <strain evidence="5">Zhou-2022a</strain>
        <tissue evidence="5">Leaf</tissue>
    </source>
</reference>
<keyword evidence="6" id="KW-1185">Reference proteome</keyword>
<organism evidence="5 6">
    <name type="scientific">Lithocarpus litseifolius</name>
    <dbReference type="NCBI Taxonomy" id="425828"/>
    <lineage>
        <taxon>Eukaryota</taxon>
        <taxon>Viridiplantae</taxon>
        <taxon>Streptophyta</taxon>
        <taxon>Embryophyta</taxon>
        <taxon>Tracheophyta</taxon>
        <taxon>Spermatophyta</taxon>
        <taxon>Magnoliopsida</taxon>
        <taxon>eudicotyledons</taxon>
        <taxon>Gunneridae</taxon>
        <taxon>Pentapetalae</taxon>
        <taxon>rosids</taxon>
        <taxon>fabids</taxon>
        <taxon>Fagales</taxon>
        <taxon>Fagaceae</taxon>
        <taxon>Lithocarpus</taxon>
    </lineage>
</organism>
<evidence type="ECO:0000259" key="4">
    <source>
        <dbReference type="PROSITE" id="PS50166"/>
    </source>
</evidence>
<evidence type="ECO:0000256" key="3">
    <source>
        <dbReference type="ARBA" id="ARBA00023242"/>
    </source>
</evidence>
<keyword evidence="3" id="KW-0539">Nucleus</keyword>
<dbReference type="AlphaFoldDB" id="A0AAW2D0V8"/>
<evidence type="ECO:0000256" key="2">
    <source>
        <dbReference type="ARBA" id="ARBA00022448"/>
    </source>
</evidence>
<dbReference type="SUPFAM" id="SSF48371">
    <property type="entry name" value="ARM repeat"/>
    <property type="match status" value="1"/>
</dbReference>